<dbReference type="PATRIC" id="fig|67855.3.peg.2324"/>
<proteinExistence type="predicted"/>
<dbReference type="InterPro" id="IPR026269">
    <property type="entry name" value="DmsD-type"/>
</dbReference>
<comment type="caution">
    <text evidence="1">The sequence shown here is derived from an EMBL/GenBank/DDBJ whole genome shotgun (WGS) entry which is preliminary data.</text>
</comment>
<dbReference type="AlphaFoldDB" id="A0A0J5P9E5"/>
<accession>A0A0J5P9E5</accession>
<dbReference type="InterPro" id="IPR036411">
    <property type="entry name" value="TorD-like_sf"/>
</dbReference>
<dbReference type="PIRSF" id="PIRSF004690">
    <property type="entry name" value="DmsD"/>
    <property type="match status" value="1"/>
</dbReference>
<dbReference type="RefSeq" id="WP_047976077.1">
    <property type="nucleotide sequence ID" value="NZ_JWIZ01000008.1"/>
</dbReference>
<dbReference type="Proteomes" id="UP000036270">
    <property type="component" value="Unassembled WGS sequence"/>
</dbReference>
<name>A0A0J5P9E5_9PAST</name>
<reference evidence="1 2" key="1">
    <citation type="submission" date="2014-12" db="EMBL/GenBank/DDBJ databases">
        <title>Reclassification of Actinobacillus muris as Muribacter muris.</title>
        <authorList>
            <person name="Christensen H."/>
            <person name="Nicklas W."/>
            <person name="Bisgaard M."/>
        </authorList>
    </citation>
    <scope>NUCLEOTIDE SEQUENCE [LARGE SCALE GENOMIC DNA]</scope>
    <source>
        <strain evidence="1 2">Ackerman80-443D</strain>
    </source>
</reference>
<dbReference type="STRING" id="67855.RO21_01750"/>
<dbReference type="PANTHER" id="PTHR34227:SF12">
    <property type="entry name" value="CHAPERONE PROTEIN YCDY"/>
    <property type="match status" value="1"/>
</dbReference>
<dbReference type="InterPro" id="IPR050289">
    <property type="entry name" value="TorD/DmsD_chaperones"/>
</dbReference>
<evidence type="ECO:0000313" key="2">
    <source>
        <dbReference type="Proteomes" id="UP000036270"/>
    </source>
</evidence>
<gene>
    <name evidence="1" type="ORF">RO21_01750</name>
</gene>
<dbReference type="SUPFAM" id="SSF89155">
    <property type="entry name" value="TorD-like"/>
    <property type="match status" value="1"/>
</dbReference>
<dbReference type="Gene3D" id="1.10.3480.10">
    <property type="entry name" value="TorD-like"/>
    <property type="match status" value="1"/>
</dbReference>
<keyword evidence="2" id="KW-1185">Reference proteome</keyword>
<dbReference type="EMBL" id="JWIZ01000008">
    <property type="protein sequence ID" value="KMK52335.1"/>
    <property type="molecule type" value="Genomic_DNA"/>
</dbReference>
<protein>
    <recommendedName>
        <fullName evidence="3">Molecular chaperone</fullName>
    </recommendedName>
</protein>
<evidence type="ECO:0000313" key="1">
    <source>
        <dbReference type="EMBL" id="KMK52335.1"/>
    </source>
</evidence>
<sequence>MSETIINDFSLLCRLFGNLFYRCPDDPILAGTFLWLQQGQLKQHWALTTDAQSEQALAKIEQGAHPTALGKDYQALFGEQGAIATTISAYGLPVADFATFREQRGMPPLAQPDHVALLLLTASWVEDNLQSLEAQKALFEQFLLPCLSKFLGKVEAFDSGFYKALAQLCRDALAAMADELEEADSENPA</sequence>
<dbReference type="PANTHER" id="PTHR34227">
    <property type="entry name" value="CHAPERONE PROTEIN YCDY"/>
    <property type="match status" value="1"/>
</dbReference>
<organism evidence="1 2">
    <name type="scientific">Muribacter muris</name>
    <dbReference type="NCBI Taxonomy" id="67855"/>
    <lineage>
        <taxon>Bacteria</taxon>
        <taxon>Pseudomonadati</taxon>
        <taxon>Pseudomonadota</taxon>
        <taxon>Gammaproteobacteria</taxon>
        <taxon>Pasteurellales</taxon>
        <taxon>Pasteurellaceae</taxon>
        <taxon>Muribacter</taxon>
    </lineage>
</organism>
<evidence type="ECO:0008006" key="3">
    <source>
        <dbReference type="Google" id="ProtNLM"/>
    </source>
</evidence>